<dbReference type="Gene3D" id="3.40.630.10">
    <property type="entry name" value="Zn peptidases"/>
    <property type="match status" value="1"/>
</dbReference>
<keyword evidence="4" id="KW-0479">Metal-binding</keyword>
<gene>
    <name evidence="9" type="ORF">IAB94_05720</name>
</gene>
<comment type="caution">
    <text evidence="9">The sequence shown here is derived from an EMBL/GenBank/DDBJ whole genome shotgun (WGS) entry which is preliminary data.</text>
</comment>
<evidence type="ECO:0000313" key="10">
    <source>
        <dbReference type="Proteomes" id="UP000823913"/>
    </source>
</evidence>
<dbReference type="PANTHER" id="PTHR43808">
    <property type="entry name" value="ACETYLORNITHINE DEACETYLASE"/>
    <property type="match status" value="1"/>
</dbReference>
<dbReference type="SUPFAM" id="SSF53187">
    <property type="entry name" value="Zn-dependent exopeptidases"/>
    <property type="match status" value="1"/>
</dbReference>
<dbReference type="InterPro" id="IPR010964">
    <property type="entry name" value="M20A_pepV-rel"/>
</dbReference>
<evidence type="ECO:0000256" key="2">
    <source>
        <dbReference type="ARBA" id="ARBA00006247"/>
    </source>
</evidence>
<name>A0A9D1E6U9_9FIRM</name>
<comment type="similarity">
    <text evidence="2">Belongs to the peptidase M20A family.</text>
</comment>
<dbReference type="EC" id="3.4.13.-" evidence="9"/>
<dbReference type="GO" id="GO:0006526">
    <property type="term" value="P:L-arginine biosynthetic process"/>
    <property type="evidence" value="ECO:0007669"/>
    <property type="project" value="TreeGrafter"/>
</dbReference>
<dbReference type="EMBL" id="DVHK01000115">
    <property type="protein sequence ID" value="HIR67525.1"/>
    <property type="molecule type" value="Genomic_DNA"/>
</dbReference>
<evidence type="ECO:0000256" key="8">
    <source>
        <dbReference type="ARBA" id="ARBA00023049"/>
    </source>
</evidence>
<dbReference type="InterPro" id="IPR002933">
    <property type="entry name" value="Peptidase_M20"/>
</dbReference>
<dbReference type="GO" id="GO:0016805">
    <property type="term" value="F:dipeptidase activity"/>
    <property type="evidence" value="ECO:0007669"/>
    <property type="project" value="UniProtKB-KW"/>
</dbReference>
<keyword evidence="7 9" id="KW-0224">Dipeptidase</keyword>
<dbReference type="Pfam" id="PF01546">
    <property type="entry name" value="Peptidase_M20"/>
    <property type="match status" value="1"/>
</dbReference>
<dbReference type="InterPro" id="IPR050072">
    <property type="entry name" value="Peptidase_M20A"/>
</dbReference>
<evidence type="ECO:0000256" key="5">
    <source>
        <dbReference type="ARBA" id="ARBA00022801"/>
    </source>
</evidence>
<dbReference type="GO" id="GO:0006508">
    <property type="term" value="P:proteolysis"/>
    <property type="evidence" value="ECO:0007669"/>
    <property type="project" value="UniProtKB-KW"/>
</dbReference>
<comment type="cofactor">
    <cofactor evidence="1">
        <name>Zn(2+)</name>
        <dbReference type="ChEBI" id="CHEBI:29105"/>
    </cofactor>
</comment>
<evidence type="ECO:0000313" key="9">
    <source>
        <dbReference type="EMBL" id="HIR67525.1"/>
    </source>
</evidence>
<sequence>MINYFDDIVKNIAQAVTYDSSQSQAKPGMPFGEGAAKCLDFYLSLAEFMGFETKNYDNYVGEVSWGSGKDFAILAHVDVVPAGNGWTHEPFGGEIDEENAKIWGRGTMDDKGPAMIALYAMNALKDEGFVPRRTIKLILGCNEETGWACIDHYNKVAKMPEEGISPDANFPVIYAEKGILQAKFEFAARGGFSGLKGGNRANMVCDYCEVEAPEDAPKLKKFNLVAEGGKIVSRGKSAHGSTPEMGINAIPAILGYLGLDDIKEALFGQYMGLKGLKDETGELTFSPNLISQEGDKIYVTCDIRYPATFARKKITDILDAQGTPYEIVHDQAPLYNDRNGNLIQTLLGVYNEVTGANAQPIAIGGGTYARALKYGAAFGPEEDGEESTIHQADEYITFEKITKCFEIYKLALKKLCG</sequence>
<dbReference type="NCBIfam" id="TIGR01887">
    <property type="entry name" value="dipeptidaselike"/>
    <property type="match status" value="1"/>
</dbReference>
<dbReference type="SUPFAM" id="SSF55031">
    <property type="entry name" value="Bacterial exopeptidase dimerisation domain"/>
    <property type="match status" value="1"/>
</dbReference>
<evidence type="ECO:0000256" key="3">
    <source>
        <dbReference type="ARBA" id="ARBA00022670"/>
    </source>
</evidence>
<evidence type="ECO:0000256" key="7">
    <source>
        <dbReference type="ARBA" id="ARBA00022997"/>
    </source>
</evidence>
<evidence type="ECO:0000256" key="6">
    <source>
        <dbReference type="ARBA" id="ARBA00022833"/>
    </source>
</evidence>
<dbReference type="Gene3D" id="3.30.70.360">
    <property type="match status" value="2"/>
</dbReference>
<keyword evidence="8" id="KW-0482">Metalloprotease</keyword>
<dbReference type="PANTHER" id="PTHR43808:SF31">
    <property type="entry name" value="N-ACETYL-L-CITRULLINE DEACETYLASE"/>
    <property type="match status" value="1"/>
</dbReference>
<organism evidence="9 10">
    <name type="scientific">Candidatus Coproplasma avicola</name>
    <dbReference type="NCBI Taxonomy" id="2840744"/>
    <lineage>
        <taxon>Bacteria</taxon>
        <taxon>Bacillati</taxon>
        <taxon>Bacillota</taxon>
        <taxon>Clostridia</taxon>
        <taxon>Eubacteriales</taxon>
        <taxon>Candidatus Coproplasma</taxon>
    </lineage>
</organism>
<dbReference type="AlphaFoldDB" id="A0A9D1E6U9"/>
<accession>A0A9D1E6U9</accession>
<reference evidence="9" key="2">
    <citation type="journal article" date="2021" name="PeerJ">
        <title>Extensive microbial diversity within the chicken gut microbiome revealed by metagenomics and culture.</title>
        <authorList>
            <person name="Gilroy R."/>
            <person name="Ravi A."/>
            <person name="Getino M."/>
            <person name="Pursley I."/>
            <person name="Horton D.L."/>
            <person name="Alikhan N.F."/>
            <person name="Baker D."/>
            <person name="Gharbi K."/>
            <person name="Hall N."/>
            <person name="Watson M."/>
            <person name="Adriaenssens E.M."/>
            <person name="Foster-Nyarko E."/>
            <person name="Jarju S."/>
            <person name="Secka A."/>
            <person name="Antonio M."/>
            <person name="Oren A."/>
            <person name="Chaudhuri R.R."/>
            <person name="La Ragione R."/>
            <person name="Hildebrand F."/>
            <person name="Pallen M.J."/>
        </authorList>
    </citation>
    <scope>NUCLEOTIDE SEQUENCE</scope>
    <source>
        <strain evidence="9">ChiW16-3235</strain>
    </source>
</reference>
<dbReference type="GO" id="GO:0008270">
    <property type="term" value="F:zinc ion binding"/>
    <property type="evidence" value="ECO:0007669"/>
    <property type="project" value="InterPro"/>
</dbReference>
<keyword evidence="3" id="KW-0645">Protease</keyword>
<keyword evidence="6" id="KW-0862">Zinc</keyword>
<protein>
    <submittedName>
        <fullName evidence="9">Sapep family Mn(2+)-dependent dipeptidase</fullName>
        <ecNumber evidence="9">3.4.13.-</ecNumber>
    </submittedName>
</protein>
<keyword evidence="5 9" id="KW-0378">Hydrolase</keyword>
<dbReference type="GO" id="GO:0008777">
    <property type="term" value="F:acetylornithine deacetylase activity"/>
    <property type="evidence" value="ECO:0007669"/>
    <property type="project" value="TreeGrafter"/>
</dbReference>
<dbReference type="InterPro" id="IPR036264">
    <property type="entry name" value="Bact_exopeptidase_dim_dom"/>
</dbReference>
<evidence type="ECO:0000256" key="4">
    <source>
        <dbReference type="ARBA" id="ARBA00022723"/>
    </source>
</evidence>
<dbReference type="GO" id="GO:0008237">
    <property type="term" value="F:metallopeptidase activity"/>
    <property type="evidence" value="ECO:0007669"/>
    <property type="project" value="UniProtKB-KW"/>
</dbReference>
<proteinExistence type="inferred from homology"/>
<dbReference type="Proteomes" id="UP000823913">
    <property type="component" value="Unassembled WGS sequence"/>
</dbReference>
<reference evidence="9" key="1">
    <citation type="submission" date="2020-10" db="EMBL/GenBank/DDBJ databases">
        <authorList>
            <person name="Gilroy R."/>
        </authorList>
    </citation>
    <scope>NUCLEOTIDE SEQUENCE</scope>
    <source>
        <strain evidence="9">ChiW16-3235</strain>
    </source>
</reference>
<evidence type="ECO:0000256" key="1">
    <source>
        <dbReference type="ARBA" id="ARBA00001947"/>
    </source>
</evidence>